<dbReference type="AlphaFoldDB" id="A0A8J8G7Q4"/>
<sequence>MMTTINVAIHPKSKAHFDKFKKALELIELKFELKKDSHQEYSEDIIQEIEEAEGELKRGDSIRVKSKEELKSFLASL</sequence>
<dbReference type="Pfam" id="PF10884">
    <property type="entry name" value="DUF2683"/>
    <property type="match status" value="1"/>
</dbReference>
<evidence type="ECO:0000313" key="1">
    <source>
        <dbReference type="EMBL" id="NRS91049.1"/>
    </source>
</evidence>
<evidence type="ECO:0000313" key="2">
    <source>
        <dbReference type="Proteomes" id="UP000610746"/>
    </source>
</evidence>
<dbReference type="Proteomes" id="UP000610746">
    <property type="component" value="Unassembled WGS sequence"/>
</dbReference>
<reference evidence="1" key="1">
    <citation type="submission" date="2020-05" db="EMBL/GenBank/DDBJ databases">
        <title>Genomic Encyclopedia of Type Strains, Phase IV (KMG-V): Genome sequencing to study the core and pangenomes of soil and plant-associated prokaryotes.</title>
        <authorList>
            <person name="Whitman W."/>
        </authorList>
    </citation>
    <scope>NUCLEOTIDE SEQUENCE</scope>
    <source>
        <strain evidence="1">16F</strain>
    </source>
</reference>
<accession>A0A8J8G7Q4</accession>
<dbReference type="RefSeq" id="WP_173777688.1">
    <property type="nucleotide sequence ID" value="NZ_JABSNO010000001.1"/>
</dbReference>
<keyword evidence="2" id="KW-1185">Reference proteome</keyword>
<protein>
    <submittedName>
        <fullName evidence="1">Uncharacterized protein (DUF342 family)</fullName>
    </submittedName>
</protein>
<proteinExistence type="predicted"/>
<gene>
    <name evidence="1" type="ORF">HNQ03_000114</name>
</gene>
<dbReference type="InterPro" id="IPR020271">
    <property type="entry name" value="Uncharacterised_MJ1172"/>
</dbReference>
<organism evidence="1 2">
    <name type="scientific">Frigoriflavimonas asaccharolytica</name>
    <dbReference type="NCBI Taxonomy" id="2735899"/>
    <lineage>
        <taxon>Bacteria</taxon>
        <taxon>Pseudomonadati</taxon>
        <taxon>Bacteroidota</taxon>
        <taxon>Flavobacteriia</taxon>
        <taxon>Flavobacteriales</taxon>
        <taxon>Weeksellaceae</taxon>
        <taxon>Frigoriflavimonas</taxon>
    </lineage>
</organism>
<dbReference type="EMBL" id="JABSNO010000001">
    <property type="protein sequence ID" value="NRS91049.1"/>
    <property type="molecule type" value="Genomic_DNA"/>
</dbReference>
<name>A0A8J8G7Q4_9FLAO</name>
<comment type="caution">
    <text evidence="1">The sequence shown here is derived from an EMBL/GenBank/DDBJ whole genome shotgun (WGS) entry which is preliminary data.</text>
</comment>